<feature type="binding site" evidence="11">
    <location>
        <position position="123"/>
    </location>
    <ligand>
        <name>[2Fe-2S] cluster</name>
        <dbReference type="ChEBI" id="CHEBI:190135"/>
    </ligand>
</feature>
<dbReference type="Pfam" id="PF01257">
    <property type="entry name" value="2Fe-2S_thioredx"/>
    <property type="match status" value="1"/>
</dbReference>
<proteinExistence type="inferred from homology"/>
<comment type="cofactor">
    <cofactor evidence="11">
        <name>[2Fe-2S] cluster</name>
        <dbReference type="ChEBI" id="CHEBI:190135"/>
    </cofactor>
    <text evidence="11">Binds 1 [2Fe-2S] cluster.</text>
</comment>
<gene>
    <name evidence="12" type="ORF">EOE65_04430</name>
</gene>
<dbReference type="InterPro" id="IPR041921">
    <property type="entry name" value="NuoE_N"/>
</dbReference>
<feature type="binding site" evidence="11">
    <location>
        <position position="87"/>
    </location>
    <ligand>
        <name>[2Fe-2S] cluster</name>
        <dbReference type="ChEBI" id="CHEBI:190135"/>
    </ligand>
</feature>
<reference evidence="12 13" key="1">
    <citation type="submission" date="2019-01" db="EMBL/GenBank/DDBJ databases">
        <authorList>
            <person name="Chen W.-M."/>
        </authorList>
    </citation>
    <scope>NUCLEOTIDE SEQUENCE [LARGE SCALE GENOMIC DNA]</scope>
    <source>
        <strain evidence="12 13">HPM-16</strain>
    </source>
</reference>
<evidence type="ECO:0000256" key="10">
    <source>
        <dbReference type="ARBA" id="ARBA00047712"/>
    </source>
</evidence>
<comment type="cofactor">
    <cofactor evidence="9">
        <name>[2Fe-2S] cluster</name>
        <dbReference type="ChEBI" id="CHEBI:190135"/>
    </cofactor>
</comment>
<dbReference type="GO" id="GO:0051537">
    <property type="term" value="F:2 iron, 2 sulfur cluster binding"/>
    <property type="evidence" value="ECO:0007669"/>
    <property type="project" value="UniProtKB-KW"/>
</dbReference>
<dbReference type="PANTHER" id="PTHR10371:SF3">
    <property type="entry name" value="NADH DEHYDROGENASE [UBIQUINONE] FLAVOPROTEIN 2, MITOCHONDRIAL"/>
    <property type="match status" value="1"/>
</dbReference>
<name>A0A437QEB8_9GAMM</name>
<evidence type="ECO:0000256" key="9">
    <source>
        <dbReference type="ARBA" id="ARBA00034078"/>
    </source>
</evidence>
<keyword evidence="13" id="KW-1185">Reference proteome</keyword>
<dbReference type="GO" id="GO:0046872">
    <property type="term" value="F:metal ion binding"/>
    <property type="evidence" value="ECO:0007669"/>
    <property type="project" value="UniProtKB-KW"/>
</dbReference>
<comment type="similarity">
    <text evidence="1">Belongs to the complex I 24 kDa subunit family.</text>
</comment>
<dbReference type="EMBL" id="SACQ01000001">
    <property type="protein sequence ID" value="RVU32908.1"/>
    <property type="molecule type" value="Genomic_DNA"/>
</dbReference>
<evidence type="ECO:0000313" key="13">
    <source>
        <dbReference type="Proteomes" id="UP000282818"/>
    </source>
</evidence>
<protein>
    <recommendedName>
        <fullName evidence="2">NADH-quinone oxidoreductase subunit E</fullName>
    </recommendedName>
    <alternativeName>
        <fullName evidence="7">NADH dehydrogenase I subunit E</fullName>
    </alternativeName>
    <alternativeName>
        <fullName evidence="8">NDH-1 subunit E</fullName>
    </alternativeName>
</protein>
<dbReference type="Gene3D" id="3.40.30.10">
    <property type="entry name" value="Glutaredoxin"/>
    <property type="match status" value="1"/>
</dbReference>
<dbReference type="PROSITE" id="PS01099">
    <property type="entry name" value="COMPLEX1_24K"/>
    <property type="match status" value="1"/>
</dbReference>
<dbReference type="InterPro" id="IPR002023">
    <property type="entry name" value="NuoE-like"/>
</dbReference>
<comment type="catalytic activity">
    <reaction evidence="10">
        <text>a quinone + NADH + 5 H(+)(in) = a quinol + NAD(+) + 4 H(+)(out)</text>
        <dbReference type="Rhea" id="RHEA:57888"/>
        <dbReference type="ChEBI" id="CHEBI:15378"/>
        <dbReference type="ChEBI" id="CHEBI:24646"/>
        <dbReference type="ChEBI" id="CHEBI:57540"/>
        <dbReference type="ChEBI" id="CHEBI:57945"/>
        <dbReference type="ChEBI" id="CHEBI:132124"/>
    </reaction>
</comment>
<keyword evidence="6 11" id="KW-0411">Iron-sulfur</keyword>
<accession>A0A437QEB8</accession>
<feature type="binding site" evidence="11">
    <location>
        <position position="82"/>
    </location>
    <ligand>
        <name>[2Fe-2S] cluster</name>
        <dbReference type="ChEBI" id="CHEBI:190135"/>
    </ligand>
</feature>
<dbReference type="SUPFAM" id="SSF52833">
    <property type="entry name" value="Thioredoxin-like"/>
    <property type="match status" value="1"/>
</dbReference>
<evidence type="ECO:0000256" key="3">
    <source>
        <dbReference type="ARBA" id="ARBA00022714"/>
    </source>
</evidence>
<dbReference type="PIRSF" id="PIRSF000216">
    <property type="entry name" value="NADH_DH_24kDa"/>
    <property type="match status" value="1"/>
</dbReference>
<evidence type="ECO:0000256" key="8">
    <source>
        <dbReference type="ARBA" id="ARBA00032788"/>
    </source>
</evidence>
<dbReference type="Gene3D" id="1.10.10.1590">
    <property type="entry name" value="NADH-quinone oxidoreductase subunit E"/>
    <property type="match status" value="1"/>
</dbReference>
<keyword evidence="4 11" id="KW-0479">Metal-binding</keyword>
<evidence type="ECO:0000256" key="11">
    <source>
        <dbReference type="PIRSR" id="PIRSR000216-1"/>
    </source>
</evidence>
<dbReference type="InterPro" id="IPR036249">
    <property type="entry name" value="Thioredoxin-like_sf"/>
</dbReference>
<organism evidence="12 13">
    <name type="scientific">Neptunomonas marina</name>
    <dbReference type="NCBI Taxonomy" id="1815562"/>
    <lineage>
        <taxon>Bacteria</taxon>
        <taxon>Pseudomonadati</taxon>
        <taxon>Pseudomonadota</taxon>
        <taxon>Gammaproteobacteria</taxon>
        <taxon>Oceanospirillales</taxon>
        <taxon>Oceanospirillaceae</taxon>
        <taxon>Neptunomonas</taxon>
    </lineage>
</organism>
<sequence>MDVSEQQQADLAAEIVTNLKSKPGALLPILHAVQAQLGFIPDSAIPIIAEHLQQTDAEVVGVISFYHQFKRKPQGKHRVQVCRAEACQARGARELEQYVQDRLGIALHETTSDGAVTLDPVYCLGNCACGPSVRIDDHVYGKVTAAKAKQLLEQLTLAPAEVTS</sequence>
<comment type="caution">
    <text evidence="12">The sequence shown here is derived from an EMBL/GenBank/DDBJ whole genome shotgun (WGS) entry which is preliminary data.</text>
</comment>
<feature type="binding site" evidence="11">
    <location>
        <position position="127"/>
    </location>
    <ligand>
        <name>[2Fe-2S] cluster</name>
        <dbReference type="ChEBI" id="CHEBI:190135"/>
    </ligand>
</feature>
<evidence type="ECO:0000256" key="2">
    <source>
        <dbReference type="ARBA" id="ARBA00019898"/>
    </source>
</evidence>
<dbReference type="GO" id="GO:0003954">
    <property type="term" value="F:NADH dehydrogenase activity"/>
    <property type="evidence" value="ECO:0007669"/>
    <property type="project" value="TreeGrafter"/>
</dbReference>
<dbReference type="RefSeq" id="WP_127693076.1">
    <property type="nucleotide sequence ID" value="NZ_SACQ01000001.1"/>
</dbReference>
<evidence type="ECO:0000256" key="1">
    <source>
        <dbReference type="ARBA" id="ARBA00010643"/>
    </source>
</evidence>
<dbReference type="FunFam" id="1.10.10.1590:FF:000001">
    <property type="entry name" value="NADH-quinone oxidoreductase subunit E"/>
    <property type="match status" value="1"/>
</dbReference>
<dbReference type="Proteomes" id="UP000282818">
    <property type="component" value="Unassembled WGS sequence"/>
</dbReference>
<evidence type="ECO:0000256" key="5">
    <source>
        <dbReference type="ARBA" id="ARBA00023004"/>
    </source>
</evidence>
<keyword evidence="3 11" id="KW-0001">2Fe-2S</keyword>
<evidence type="ECO:0000256" key="7">
    <source>
        <dbReference type="ARBA" id="ARBA00031580"/>
    </source>
</evidence>
<keyword evidence="5 11" id="KW-0408">Iron</keyword>
<evidence type="ECO:0000256" key="4">
    <source>
        <dbReference type="ARBA" id="ARBA00022723"/>
    </source>
</evidence>
<dbReference type="CDD" id="cd03081">
    <property type="entry name" value="TRX_Fd_NuoE_FDH_gamma"/>
    <property type="match status" value="1"/>
</dbReference>
<dbReference type="PANTHER" id="PTHR10371">
    <property type="entry name" value="NADH DEHYDROGENASE UBIQUINONE FLAVOPROTEIN 2, MITOCHONDRIAL"/>
    <property type="match status" value="1"/>
</dbReference>
<evidence type="ECO:0000256" key="6">
    <source>
        <dbReference type="ARBA" id="ARBA00023014"/>
    </source>
</evidence>
<dbReference type="NCBIfam" id="NF004638">
    <property type="entry name" value="PRK05988.1"/>
    <property type="match status" value="1"/>
</dbReference>
<dbReference type="AlphaFoldDB" id="A0A437QEB8"/>
<evidence type="ECO:0000313" key="12">
    <source>
        <dbReference type="EMBL" id="RVU32908.1"/>
    </source>
</evidence>